<keyword evidence="2" id="KW-1185">Reference proteome</keyword>
<gene>
    <name evidence="1" type="ORF">AB1Y20_008585</name>
</gene>
<comment type="caution">
    <text evidence="1">The sequence shown here is derived from an EMBL/GenBank/DDBJ whole genome shotgun (WGS) entry which is preliminary data.</text>
</comment>
<evidence type="ECO:0000313" key="1">
    <source>
        <dbReference type="EMBL" id="KAL1504811.1"/>
    </source>
</evidence>
<organism evidence="1 2">
    <name type="scientific">Prymnesium parvum</name>
    <name type="common">Toxic golden alga</name>
    <dbReference type="NCBI Taxonomy" id="97485"/>
    <lineage>
        <taxon>Eukaryota</taxon>
        <taxon>Haptista</taxon>
        <taxon>Haptophyta</taxon>
        <taxon>Prymnesiophyceae</taxon>
        <taxon>Prymnesiales</taxon>
        <taxon>Prymnesiaceae</taxon>
        <taxon>Prymnesium</taxon>
    </lineage>
</organism>
<reference evidence="1 2" key="1">
    <citation type="journal article" date="2024" name="Science">
        <title>Giant polyketide synthase enzymes in the biosynthesis of giant marine polyether toxins.</title>
        <authorList>
            <person name="Fallon T.R."/>
            <person name="Shende V.V."/>
            <person name="Wierzbicki I.H."/>
            <person name="Pendleton A.L."/>
            <person name="Watervoot N.F."/>
            <person name="Auber R.P."/>
            <person name="Gonzalez D.J."/>
            <person name="Wisecaver J.H."/>
            <person name="Moore B.S."/>
        </authorList>
    </citation>
    <scope>NUCLEOTIDE SEQUENCE [LARGE SCALE GENOMIC DNA]</scope>
    <source>
        <strain evidence="1 2">12B1</strain>
    </source>
</reference>
<protein>
    <submittedName>
        <fullName evidence="1">Uncharacterized protein</fullName>
    </submittedName>
</protein>
<sequence length="225" mass="24617">MATQDGPAVAAIKRELRAQGLEKPAAHVRYSTIACGCRAKLKNAELWQPLLADISERSGLYETVVSALLSNFLARHPGTITRDWKHFVDQGWTAIEKRTAQKEDAKHPNALLPFANEWLGEAGYQIPTPDEPVDALQIDRGLYHVREDNMHAVLKEVAADVKVKITAIDPGVIKPIEAASVEITGKEAWTTAHIAKAALESDATASGPSILLSVLSSSFRRFFSR</sequence>
<proteinExistence type="predicted"/>
<evidence type="ECO:0000313" key="2">
    <source>
        <dbReference type="Proteomes" id="UP001515480"/>
    </source>
</evidence>
<dbReference type="EMBL" id="JBGBPQ010000019">
    <property type="protein sequence ID" value="KAL1504811.1"/>
    <property type="molecule type" value="Genomic_DNA"/>
</dbReference>
<dbReference type="Proteomes" id="UP001515480">
    <property type="component" value="Unassembled WGS sequence"/>
</dbReference>
<accession>A0AB34IQQ9</accession>
<name>A0AB34IQQ9_PRYPA</name>
<dbReference type="AlphaFoldDB" id="A0AB34IQQ9"/>